<feature type="compositionally biased region" description="Basic and acidic residues" evidence="1">
    <location>
        <begin position="1"/>
        <end position="10"/>
    </location>
</feature>
<name>A0ABM0Y9F0_CAMSA</name>
<evidence type="ECO:0000313" key="3">
    <source>
        <dbReference type="RefSeq" id="XP_010497569.2"/>
    </source>
</evidence>
<feature type="region of interest" description="Disordered" evidence="1">
    <location>
        <begin position="1"/>
        <end position="23"/>
    </location>
</feature>
<keyword evidence="2" id="KW-1185">Reference proteome</keyword>
<reference evidence="2" key="1">
    <citation type="journal article" date="2014" name="Nat. Commun.">
        <title>The emerging biofuel crop Camelina sativa retains a highly undifferentiated hexaploid genome structure.</title>
        <authorList>
            <person name="Kagale S."/>
            <person name="Koh C."/>
            <person name="Nixon J."/>
            <person name="Bollina V."/>
            <person name="Clarke W.E."/>
            <person name="Tuteja R."/>
            <person name="Spillane C."/>
            <person name="Robinson S.J."/>
            <person name="Links M.G."/>
            <person name="Clarke C."/>
            <person name="Higgins E.E."/>
            <person name="Huebert T."/>
            <person name="Sharpe A.G."/>
            <person name="Parkin I.A."/>
        </authorList>
    </citation>
    <scope>NUCLEOTIDE SEQUENCE [LARGE SCALE GENOMIC DNA]</scope>
    <source>
        <strain evidence="2">cv. DH55</strain>
    </source>
</reference>
<dbReference type="Proteomes" id="UP000694864">
    <property type="component" value="Unplaced"/>
</dbReference>
<proteinExistence type="predicted"/>
<accession>A0ABM0Y9F0</accession>
<gene>
    <name evidence="3" type="primary">LOC104774847</name>
</gene>
<evidence type="ECO:0000313" key="2">
    <source>
        <dbReference type="Proteomes" id="UP000694864"/>
    </source>
</evidence>
<sequence>CPHHAEDGRSEFVPQTEGGREDDRSFSFRYDVKDQAFVGNSRACADLASRIDGDSVPLLTSRELACQDSYEQAVRRQFQAMSWINHLAGDCDEKVRAARKEALLAQDARVQAERSSKENAAM</sequence>
<organism evidence="2 3">
    <name type="scientific">Camelina sativa</name>
    <name type="common">False flax</name>
    <name type="synonym">Myagrum sativum</name>
    <dbReference type="NCBI Taxonomy" id="90675"/>
    <lineage>
        <taxon>Eukaryota</taxon>
        <taxon>Viridiplantae</taxon>
        <taxon>Streptophyta</taxon>
        <taxon>Embryophyta</taxon>
        <taxon>Tracheophyta</taxon>
        <taxon>Spermatophyta</taxon>
        <taxon>Magnoliopsida</taxon>
        <taxon>eudicotyledons</taxon>
        <taxon>Gunneridae</taxon>
        <taxon>Pentapetalae</taxon>
        <taxon>rosids</taxon>
        <taxon>malvids</taxon>
        <taxon>Brassicales</taxon>
        <taxon>Brassicaceae</taxon>
        <taxon>Camelineae</taxon>
        <taxon>Camelina</taxon>
    </lineage>
</organism>
<feature type="non-terminal residue" evidence="3">
    <location>
        <position position="1"/>
    </location>
</feature>
<protein>
    <submittedName>
        <fullName evidence="3">Uncharacterized protein LOC104774847</fullName>
    </submittedName>
</protein>
<dbReference type="GeneID" id="104774847"/>
<dbReference type="RefSeq" id="XP_010497569.2">
    <property type="nucleotide sequence ID" value="XM_010499267.2"/>
</dbReference>
<evidence type="ECO:0000256" key="1">
    <source>
        <dbReference type="SAM" id="MobiDB-lite"/>
    </source>
</evidence>
<feature type="non-terminal residue" evidence="3">
    <location>
        <position position="122"/>
    </location>
</feature>
<reference evidence="3" key="2">
    <citation type="submission" date="2025-08" db="UniProtKB">
        <authorList>
            <consortium name="RefSeq"/>
        </authorList>
    </citation>
    <scope>IDENTIFICATION</scope>
    <source>
        <tissue evidence="3">Leaf</tissue>
    </source>
</reference>